<gene>
    <name evidence="17" type="primary">LOC108675733</name>
    <name evidence="15" type="ORF">HAZT_HAZT003795</name>
</gene>
<keyword evidence="8" id="KW-1133">Transmembrane helix</keyword>
<evidence type="ECO:0000256" key="1">
    <source>
        <dbReference type="ARBA" id="ARBA00004447"/>
    </source>
</evidence>
<evidence type="ECO:0000313" key="15">
    <source>
        <dbReference type="EMBL" id="KAA0197670.1"/>
    </source>
</evidence>
<dbReference type="EMBL" id="JQDR03008077">
    <property type="protein sequence ID" value="KAA0197670.1"/>
    <property type="molecule type" value="Genomic_DNA"/>
</dbReference>
<dbReference type="PANTHER" id="PTHR48438:SF1">
    <property type="entry name" value="ALPHA-(1,3)-FUCOSYLTRANSFERASE C-RELATED"/>
    <property type="match status" value="1"/>
</dbReference>
<evidence type="ECO:0000313" key="17">
    <source>
        <dbReference type="RefSeq" id="XP_018019247.2"/>
    </source>
</evidence>
<evidence type="ECO:0000256" key="5">
    <source>
        <dbReference type="ARBA" id="ARBA00022679"/>
    </source>
</evidence>
<dbReference type="GeneID" id="108675733"/>
<feature type="domain" description="Fucosyltransferase C-terminal" evidence="13">
    <location>
        <begin position="179"/>
        <end position="355"/>
    </location>
</feature>
<evidence type="ECO:0000256" key="4">
    <source>
        <dbReference type="ARBA" id="ARBA00022676"/>
    </source>
</evidence>
<evidence type="ECO:0000256" key="9">
    <source>
        <dbReference type="ARBA" id="ARBA00023034"/>
    </source>
</evidence>
<proteinExistence type="inferred from homology"/>
<keyword evidence="10" id="KW-0472">Membrane</keyword>
<evidence type="ECO:0000313" key="16">
    <source>
        <dbReference type="Proteomes" id="UP000694843"/>
    </source>
</evidence>
<dbReference type="Gene3D" id="3.40.50.11660">
    <property type="entry name" value="Glycosyl transferase family 10, C-terminal domain"/>
    <property type="match status" value="1"/>
</dbReference>
<keyword evidence="6 12" id="KW-0812">Transmembrane</keyword>
<keyword evidence="11" id="KW-0325">Glycoprotein</keyword>
<reference evidence="15" key="1">
    <citation type="submission" date="2014-08" db="EMBL/GenBank/DDBJ databases">
        <authorList>
            <person name="Murali S."/>
            <person name="Richards S."/>
            <person name="Bandaranaike D."/>
            <person name="Bellair M."/>
            <person name="Blankenburg K."/>
            <person name="Chao H."/>
            <person name="Dinh H."/>
            <person name="Doddapaneni H."/>
            <person name="Dugan-Rocha S."/>
            <person name="Elkadiri S."/>
            <person name="Gnanaolivu R."/>
            <person name="Hughes D."/>
            <person name="Lee S."/>
            <person name="Li M."/>
            <person name="Ming W."/>
            <person name="Munidasa M."/>
            <person name="Muniz J."/>
            <person name="Nguyen L."/>
            <person name="Osuji N."/>
            <person name="Pu L.-L."/>
            <person name="Puazo M."/>
            <person name="Skinner E."/>
            <person name="Qu C."/>
            <person name="Quiroz J."/>
            <person name="Raj R."/>
            <person name="Weissenberger G."/>
            <person name="Xin Y."/>
            <person name="Zou X."/>
            <person name="Han Y."/>
            <person name="Worley K."/>
            <person name="Muzny D."/>
            <person name="Gibbs R."/>
        </authorList>
    </citation>
    <scope>NUCLEOTIDE SEQUENCE</scope>
    <source>
        <strain evidence="15">HAZT.00-mixed</strain>
        <tissue evidence="15">Whole organism</tissue>
    </source>
</reference>
<keyword evidence="9 12" id="KW-0333">Golgi apparatus</keyword>
<dbReference type="UniPathway" id="UPA00378"/>
<dbReference type="InterPro" id="IPR031481">
    <property type="entry name" value="Glyco_tran_10_N"/>
</dbReference>
<accession>A0A6A0H2V2</accession>
<reference evidence="15" key="2">
    <citation type="journal article" date="2018" name="Environ. Sci. Technol.">
        <title>The Toxicogenome of Hyalella azteca: A Model for Sediment Ecotoxicology and Evolutionary Toxicology.</title>
        <authorList>
            <person name="Poynton H.C."/>
            <person name="Hasenbein S."/>
            <person name="Benoit J.B."/>
            <person name="Sepulveda M.S."/>
            <person name="Poelchau M.F."/>
            <person name="Hughes D.S.T."/>
            <person name="Murali S.C."/>
            <person name="Chen S."/>
            <person name="Glastad K.M."/>
            <person name="Goodisman M.A.D."/>
            <person name="Werren J.H."/>
            <person name="Vineis J.H."/>
            <person name="Bowen J.L."/>
            <person name="Friedrich M."/>
            <person name="Jones J."/>
            <person name="Robertson H.M."/>
            <person name="Feyereisen R."/>
            <person name="Mechler-Hickson A."/>
            <person name="Mathers N."/>
            <person name="Lee C.E."/>
            <person name="Colbourne J.K."/>
            <person name="Biales A."/>
            <person name="Johnston J.S."/>
            <person name="Wellborn G.A."/>
            <person name="Rosendale A.J."/>
            <person name="Cridge A.G."/>
            <person name="Munoz-Torres M.C."/>
            <person name="Bain P.A."/>
            <person name="Manny A.R."/>
            <person name="Major K.M."/>
            <person name="Lambert F.N."/>
            <person name="Vulpe C.D."/>
            <person name="Tuck P."/>
            <person name="Blalock B.J."/>
            <person name="Lin Y.Y."/>
            <person name="Smith M.E."/>
            <person name="Ochoa-Acuna H."/>
            <person name="Chen M.M."/>
            <person name="Childers C.P."/>
            <person name="Qu J."/>
            <person name="Dugan S."/>
            <person name="Lee S.L."/>
            <person name="Chao H."/>
            <person name="Dinh H."/>
            <person name="Han Y."/>
            <person name="Doddapaneni H."/>
            <person name="Worley K.C."/>
            <person name="Muzny D.M."/>
            <person name="Gibbs R.A."/>
            <person name="Richards S."/>
        </authorList>
    </citation>
    <scope>NUCLEOTIDE SEQUENCE</scope>
    <source>
        <strain evidence="15">HAZT.00-mixed</strain>
        <tissue evidence="15">Whole organism</tissue>
    </source>
</reference>
<dbReference type="RefSeq" id="XP_018019247.2">
    <property type="nucleotide sequence ID" value="XM_018163758.2"/>
</dbReference>
<name>A0A6A0H2V2_HYAAZ</name>
<dbReference type="Pfam" id="PF00852">
    <property type="entry name" value="Glyco_transf_10"/>
    <property type="match status" value="1"/>
</dbReference>
<dbReference type="SUPFAM" id="SSF53756">
    <property type="entry name" value="UDP-Glycosyltransferase/glycogen phosphorylase"/>
    <property type="match status" value="1"/>
</dbReference>
<evidence type="ECO:0000256" key="2">
    <source>
        <dbReference type="ARBA" id="ARBA00004922"/>
    </source>
</evidence>
<protein>
    <recommendedName>
        <fullName evidence="12">Fucosyltransferase</fullName>
        <ecNumber evidence="12">2.4.1.-</ecNumber>
    </recommendedName>
</protein>
<dbReference type="Pfam" id="PF17039">
    <property type="entry name" value="Glyco_tran_10_N"/>
    <property type="match status" value="1"/>
</dbReference>
<keyword evidence="7" id="KW-0735">Signal-anchor</keyword>
<dbReference type="InterPro" id="IPR038577">
    <property type="entry name" value="GT10-like_C_sf"/>
</dbReference>
<keyword evidence="4 12" id="KW-0328">Glycosyltransferase</keyword>
<evidence type="ECO:0000256" key="7">
    <source>
        <dbReference type="ARBA" id="ARBA00022968"/>
    </source>
</evidence>
<comment type="pathway">
    <text evidence="2">Protein modification; protein glycosylation.</text>
</comment>
<accession>A0A8B7NZR7</accession>
<dbReference type="Proteomes" id="UP000694843">
    <property type="component" value="Unplaced"/>
</dbReference>
<evidence type="ECO:0000256" key="6">
    <source>
        <dbReference type="ARBA" id="ARBA00022692"/>
    </source>
</evidence>
<organism evidence="15">
    <name type="scientific">Hyalella azteca</name>
    <name type="common">Amphipod</name>
    <dbReference type="NCBI Taxonomy" id="294128"/>
    <lineage>
        <taxon>Eukaryota</taxon>
        <taxon>Metazoa</taxon>
        <taxon>Ecdysozoa</taxon>
        <taxon>Arthropoda</taxon>
        <taxon>Crustacea</taxon>
        <taxon>Multicrustacea</taxon>
        <taxon>Malacostraca</taxon>
        <taxon>Eumalacostraca</taxon>
        <taxon>Peracarida</taxon>
        <taxon>Amphipoda</taxon>
        <taxon>Senticaudata</taxon>
        <taxon>Talitrida</taxon>
        <taxon>Talitroidea</taxon>
        <taxon>Hyalellidae</taxon>
        <taxon>Hyalella</taxon>
    </lineage>
</organism>
<dbReference type="GO" id="GO:0032580">
    <property type="term" value="C:Golgi cisterna membrane"/>
    <property type="evidence" value="ECO:0007669"/>
    <property type="project" value="UniProtKB-SubCell"/>
</dbReference>
<evidence type="ECO:0000256" key="10">
    <source>
        <dbReference type="ARBA" id="ARBA00023136"/>
    </source>
</evidence>
<sequence length="368" mass="43455">MSDADYNWRNLTPAEISRLSVLGRRMFLNEKIGFEQHRNFTIHLWNYDKFAWELGPRFFKIGSPIKFDPFESCSVSNCRVTTKNKDIMDADAVLFHLHLIAGPPAEVRRAPGQLWVWFGDESPYNVLISTNDRNLIHYSGFFNWSMTYRMDSNVPVPYGRAVPLPKDQYLDEIEDYHKLKKKNIALMGWNCGGLNGRYKYLAEMQKYIEIDVYGRCGTLKCEGHYYENCNKLDDYKFYLAFESLNCDEYVTEKAWWNALNKSAVPVVMGAPKHSYQKLLPPNSFIHIDDFKGPEELTQYIKYLLDHPAEYNKYHDWRKRYRVFNEHGYSGAPTRQLCRLCEALNYNNKTNQRADLENYFDHKRQCHDT</sequence>
<dbReference type="FunFam" id="3.40.50.11660:FF:000004">
    <property type="entry name" value="Glycoprotein 3-alpha-L-fucosyltransferase A"/>
    <property type="match status" value="1"/>
</dbReference>
<dbReference type="Proteomes" id="UP000711488">
    <property type="component" value="Unassembled WGS sequence"/>
</dbReference>
<dbReference type="PANTHER" id="PTHR48438">
    <property type="entry name" value="ALPHA-(1,3)-FUCOSYLTRANSFERASE C-RELATED"/>
    <property type="match status" value="1"/>
</dbReference>
<comment type="similarity">
    <text evidence="3 12">Belongs to the glycosyltransferase 10 family.</text>
</comment>
<dbReference type="OMA" id="RWIFLND"/>
<reference evidence="17" key="4">
    <citation type="submission" date="2025-04" db="UniProtKB">
        <authorList>
            <consortium name="RefSeq"/>
        </authorList>
    </citation>
    <scope>IDENTIFICATION</scope>
    <source>
        <tissue evidence="17">Whole organism</tissue>
    </source>
</reference>
<evidence type="ECO:0000256" key="11">
    <source>
        <dbReference type="ARBA" id="ARBA00023180"/>
    </source>
</evidence>
<evidence type="ECO:0000256" key="8">
    <source>
        <dbReference type="ARBA" id="ARBA00022989"/>
    </source>
</evidence>
<keyword evidence="16" id="KW-1185">Reference proteome</keyword>
<dbReference type="EC" id="2.4.1.-" evidence="12"/>
<dbReference type="AlphaFoldDB" id="A0A6A0H2V2"/>
<evidence type="ECO:0000259" key="13">
    <source>
        <dbReference type="Pfam" id="PF00852"/>
    </source>
</evidence>
<dbReference type="InterPro" id="IPR055270">
    <property type="entry name" value="Glyco_tran_10_C"/>
</dbReference>
<comment type="subcellular location">
    <subcellularLocation>
        <location evidence="1 12">Golgi apparatus</location>
        <location evidence="1 12">Golgi stack membrane</location>
        <topology evidence="1 12">Single-pass type II membrane protein</topology>
    </subcellularLocation>
</comment>
<feature type="domain" description="Fucosyltransferase N-terminal" evidence="14">
    <location>
        <begin position="41"/>
        <end position="159"/>
    </location>
</feature>
<dbReference type="GO" id="GO:0008417">
    <property type="term" value="F:fucosyltransferase activity"/>
    <property type="evidence" value="ECO:0007669"/>
    <property type="project" value="InterPro"/>
</dbReference>
<evidence type="ECO:0000259" key="14">
    <source>
        <dbReference type="Pfam" id="PF17039"/>
    </source>
</evidence>
<keyword evidence="5 12" id="KW-0808">Transferase</keyword>
<dbReference type="OrthoDB" id="427096at2759"/>
<dbReference type="KEGG" id="hazt:108675733"/>
<evidence type="ECO:0000256" key="3">
    <source>
        <dbReference type="ARBA" id="ARBA00008919"/>
    </source>
</evidence>
<dbReference type="InterPro" id="IPR001503">
    <property type="entry name" value="Glyco_trans_10"/>
</dbReference>
<evidence type="ECO:0000256" key="12">
    <source>
        <dbReference type="RuleBase" id="RU003832"/>
    </source>
</evidence>
<reference evidence="15" key="3">
    <citation type="submission" date="2019-06" db="EMBL/GenBank/DDBJ databases">
        <authorList>
            <person name="Poynton C."/>
            <person name="Hasenbein S."/>
            <person name="Benoit J.B."/>
            <person name="Sepulveda M.S."/>
            <person name="Poelchau M.F."/>
            <person name="Murali S.C."/>
            <person name="Chen S."/>
            <person name="Glastad K.M."/>
            <person name="Werren J.H."/>
            <person name="Vineis J.H."/>
            <person name="Bowen J.L."/>
            <person name="Friedrich M."/>
            <person name="Jones J."/>
            <person name="Robertson H.M."/>
            <person name="Feyereisen R."/>
            <person name="Mechler-Hickson A."/>
            <person name="Mathers N."/>
            <person name="Lee C.E."/>
            <person name="Colbourne J.K."/>
            <person name="Biales A."/>
            <person name="Johnston J.S."/>
            <person name="Wellborn G.A."/>
            <person name="Rosendale A.J."/>
            <person name="Cridge A.G."/>
            <person name="Munoz-Torres M.C."/>
            <person name="Bain P.A."/>
            <person name="Manny A.R."/>
            <person name="Major K.M."/>
            <person name="Lambert F.N."/>
            <person name="Vulpe C.D."/>
            <person name="Tuck P."/>
            <person name="Blalock B.J."/>
            <person name="Lin Y.-Y."/>
            <person name="Smith M.E."/>
            <person name="Ochoa-Acuna H."/>
            <person name="Chen M.-J.M."/>
            <person name="Childers C.P."/>
            <person name="Qu J."/>
            <person name="Dugan S."/>
            <person name="Lee S.L."/>
            <person name="Chao H."/>
            <person name="Dinh H."/>
            <person name="Han Y."/>
            <person name="Doddapaneni H."/>
            <person name="Worley K.C."/>
            <person name="Muzny D.M."/>
            <person name="Gibbs R.A."/>
            <person name="Richards S."/>
        </authorList>
    </citation>
    <scope>NUCLEOTIDE SEQUENCE</scope>
    <source>
        <strain evidence="15">HAZT.00-mixed</strain>
        <tissue evidence="15">Whole organism</tissue>
    </source>
</reference>